<dbReference type="InterPro" id="IPR030700">
    <property type="entry name" value="N-end_Aminoacyl_Trfase"/>
</dbReference>
<keyword evidence="3 5" id="KW-0833">Ubl conjugation pathway</keyword>
<feature type="domain" description="N-end aminoacyl transferase N-terminal" evidence="7">
    <location>
        <begin position="44"/>
        <end position="116"/>
    </location>
</feature>
<dbReference type="Proteomes" id="UP001295684">
    <property type="component" value="Unassembled WGS sequence"/>
</dbReference>
<evidence type="ECO:0000259" key="7">
    <source>
        <dbReference type="Pfam" id="PF04376"/>
    </source>
</evidence>
<protein>
    <recommendedName>
        <fullName evidence="5">Arginyl-tRNA--protein transferase 1</fullName>
        <shortName evidence="5">Arginyltransferase 1</shortName>
        <shortName evidence="5">R-transferase 1</shortName>
        <ecNumber evidence="5">2.3.2.8</ecNumber>
    </recommendedName>
    <alternativeName>
        <fullName evidence="5">Arginine-tRNA--protein transferase 1</fullName>
    </alternativeName>
</protein>
<dbReference type="PANTHER" id="PTHR21367">
    <property type="entry name" value="ARGININE-TRNA-PROTEIN TRANSFERASE 1"/>
    <property type="match status" value="1"/>
</dbReference>
<dbReference type="Pfam" id="PF04376">
    <property type="entry name" value="ATE_N"/>
    <property type="match status" value="1"/>
</dbReference>
<evidence type="ECO:0000256" key="2">
    <source>
        <dbReference type="ARBA" id="ARBA00022679"/>
    </source>
</evidence>
<dbReference type="InterPro" id="IPR007471">
    <property type="entry name" value="N-end_Aminoacyl_Trfase_N"/>
</dbReference>
<dbReference type="PANTHER" id="PTHR21367:SF1">
    <property type="entry name" value="ARGINYL-TRNA--PROTEIN TRANSFERASE 1"/>
    <property type="match status" value="1"/>
</dbReference>
<evidence type="ECO:0000313" key="10">
    <source>
        <dbReference type="Proteomes" id="UP001295684"/>
    </source>
</evidence>
<sequence length="606" mass="70434">MESSNIPDQEVQMEEEEEQKPILMDPYKSVIDVSNLTNKKEGISCSYCGSKDKTRFRMGFKTTKLSVYHLETLIEKGFSKRGGTTIEKGLNDKSCCHIFNPRVGITEFKISKQQKKHMKRFNQYMNGQRELKIEPVKYSLHTDKQVFIGACMRNGFQKDIASIDNWVKSGLVKTLNSDDQKISSALTEDLKGMLKLRIKIDFSEDIYNLESFTEQEEVQLVMTCDLKALFAKHKLDDDFMSAFFPVFMSNLREDQDLCELYEITENCKEYAIQISGDKRRMSGYQHNLDRQEDLSKYEPDIYGEKRYKVTGEESKLSVAAGNKREYTEFFKEFCPNPVPKEERKHHYTVSLHPAIFTPESFEIYKLFDKEIFDKDTASESYERFLCSSSLFDPKDPREIKTFKDGLKINGNNKFVDSGVYPEFLGSYHLYHRIDGALFAVSAIDILPHNLISAFCMYHPAYKCLSPGHFTAIREIEYMLMIREKFNENMRYYSQMDIVVGCPKTEYKEHVKPVYLKCPLSLDWVLLTKEIKEKIASKNYNTLDESSAPVSPPKVEEFFKWIGESVIHTQTEVLPLNAIVRSVLEDLILIFKEIGSEMNEMFCLEHK</sequence>
<dbReference type="GO" id="GO:0004057">
    <property type="term" value="F:arginyl-tRNA--protein transferase activity"/>
    <property type="evidence" value="ECO:0007669"/>
    <property type="project" value="UniProtKB-EC"/>
</dbReference>
<name>A0AAD1X820_EUPCR</name>
<keyword evidence="10" id="KW-1185">Reference proteome</keyword>
<evidence type="ECO:0000256" key="5">
    <source>
        <dbReference type="PIRNR" id="PIRNR037207"/>
    </source>
</evidence>
<keyword evidence="4 5" id="KW-0012">Acyltransferase</keyword>
<proteinExistence type="inferred from homology"/>
<feature type="domain" description="N-end rule aminoacyl transferase C-terminal" evidence="8">
    <location>
        <begin position="359"/>
        <end position="515"/>
    </location>
</feature>
<evidence type="ECO:0000313" key="9">
    <source>
        <dbReference type="EMBL" id="CAI2361126.1"/>
    </source>
</evidence>
<dbReference type="GO" id="GO:0005737">
    <property type="term" value="C:cytoplasm"/>
    <property type="evidence" value="ECO:0007669"/>
    <property type="project" value="TreeGrafter"/>
</dbReference>
<dbReference type="Pfam" id="PF04377">
    <property type="entry name" value="ATE_C"/>
    <property type="match status" value="1"/>
</dbReference>
<dbReference type="InterPro" id="IPR007472">
    <property type="entry name" value="N-end_Aminoacyl_Trfase_C"/>
</dbReference>
<comment type="similarity">
    <text evidence="1 5">Belongs to the R-transferase family.</text>
</comment>
<gene>
    <name evidence="9" type="ORF">ECRASSUSDP1_LOCUS2436</name>
</gene>
<comment type="function">
    <text evidence="5">Involved in the post-translational conjugation of arginine to the N-terminal aspartate or glutamate of a protein. This arginylation is required for degradation of the protein via the ubiquitin pathway.</text>
</comment>
<dbReference type="EC" id="2.3.2.8" evidence="5"/>
<dbReference type="InterPro" id="IPR017137">
    <property type="entry name" value="Arg-tRNA-P_Trfase_1_euk"/>
</dbReference>
<evidence type="ECO:0000256" key="6">
    <source>
        <dbReference type="SAM" id="MobiDB-lite"/>
    </source>
</evidence>
<dbReference type="AlphaFoldDB" id="A0AAD1X820"/>
<accession>A0AAD1X820</accession>
<reference evidence="9" key="1">
    <citation type="submission" date="2023-07" db="EMBL/GenBank/DDBJ databases">
        <authorList>
            <consortium name="AG Swart"/>
            <person name="Singh M."/>
            <person name="Singh A."/>
            <person name="Seah K."/>
            <person name="Emmerich C."/>
        </authorList>
    </citation>
    <scope>NUCLEOTIDE SEQUENCE</scope>
    <source>
        <strain evidence="9">DP1</strain>
    </source>
</reference>
<organism evidence="9 10">
    <name type="scientific">Euplotes crassus</name>
    <dbReference type="NCBI Taxonomy" id="5936"/>
    <lineage>
        <taxon>Eukaryota</taxon>
        <taxon>Sar</taxon>
        <taxon>Alveolata</taxon>
        <taxon>Ciliophora</taxon>
        <taxon>Intramacronucleata</taxon>
        <taxon>Spirotrichea</taxon>
        <taxon>Hypotrichia</taxon>
        <taxon>Euplotida</taxon>
        <taxon>Euplotidae</taxon>
        <taxon>Moneuplotes</taxon>
    </lineage>
</organism>
<evidence type="ECO:0000256" key="1">
    <source>
        <dbReference type="ARBA" id="ARBA00009991"/>
    </source>
</evidence>
<evidence type="ECO:0000256" key="3">
    <source>
        <dbReference type="ARBA" id="ARBA00022786"/>
    </source>
</evidence>
<evidence type="ECO:0000256" key="4">
    <source>
        <dbReference type="ARBA" id="ARBA00023315"/>
    </source>
</evidence>
<feature type="region of interest" description="Disordered" evidence="6">
    <location>
        <begin position="1"/>
        <end position="20"/>
    </location>
</feature>
<dbReference type="EMBL" id="CAMPGE010002327">
    <property type="protein sequence ID" value="CAI2361126.1"/>
    <property type="molecule type" value="Genomic_DNA"/>
</dbReference>
<comment type="caution">
    <text evidence="9">The sequence shown here is derived from an EMBL/GenBank/DDBJ whole genome shotgun (WGS) entry which is preliminary data.</text>
</comment>
<evidence type="ECO:0000259" key="8">
    <source>
        <dbReference type="Pfam" id="PF04377"/>
    </source>
</evidence>
<comment type="catalytic activity">
    <reaction evidence="5">
        <text>an N-terminal L-alpha-aminoacyl-[protein] + L-arginyl-tRNA(Arg) = an N-terminal L-arginyl-L-aminoacyl-[protein] + tRNA(Arg) + H(+)</text>
        <dbReference type="Rhea" id="RHEA:10208"/>
        <dbReference type="Rhea" id="RHEA-COMP:9658"/>
        <dbReference type="Rhea" id="RHEA-COMP:9673"/>
        <dbReference type="Rhea" id="RHEA-COMP:10636"/>
        <dbReference type="Rhea" id="RHEA-COMP:10638"/>
        <dbReference type="ChEBI" id="CHEBI:15378"/>
        <dbReference type="ChEBI" id="CHEBI:78442"/>
        <dbReference type="ChEBI" id="CHEBI:78513"/>
        <dbReference type="ChEBI" id="CHEBI:78597"/>
        <dbReference type="ChEBI" id="CHEBI:83562"/>
        <dbReference type="EC" id="2.3.2.8"/>
    </reaction>
</comment>
<keyword evidence="2 5" id="KW-0808">Transferase</keyword>
<dbReference type="PIRSF" id="PIRSF037207">
    <property type="entry name" value="ATE1_euk"/>
    <property type="match status" value="1"/>
</dbReference>